<evidence type="ECO:0000313" key="2">
    <source>
        <dbReference type="Proteomes" id="UP000887013"/>
    </source>
</evidence>
<reference evidence="1" key="1">
    <citation type="submission" date="2020-08" db="EMBL/GenBank/DDBJ databases">
        <title>Multicomponent nature underlies the extraordinary mechanical properties of spider dragline silk.</title>
        <authorList>
            <person name="Kono N."/>
            <person name="Nakamura H."/>
            <person name="Mori M."/>
            <person name="Yoshida Y."/>
            <person name="Ohtoshi R."/>
            <person name="Malay A.D."/>
            <person name="Moran D.A.P."/>
            <person name="Tomita M."/>
            <person name="Numata K."/>
            <person name="Arakawa K."/>
        </authorList>
    </citation>
    <scope>NUCLEOTIDE SEQUENCE</scope>
</reference>
<dbReference type="OrthoDB" id="10369561at2759"/>
<dbReference type="Proteomes" id="UP000887013">
    <property type="component" value="Unassembled WGS sequence"/>
</dbReference>
<gene>
    <name evidence="1" type="ORF">NPIL_95181</name>
</gene>
<comment type="caution">
    <text evidence="1">The sequence shown here is derived from an EMBL/GenBank/DDBJ whole genome shotgun (WGS) entry which is preliminary data.</text>
</comment>
<keyword evidence="2" id="KW-1185">Reference proteome</keyword>
<dbReference type="AlphaFoldDB" id="A0A8X6TVE2"/>
<dbReference type="EMBL" id="BMAW01065533">
    <property type="protein sequence ID" value="GFT50862.1"/>
    <property type="molecule type" value="Genomic_DNA"/>
</dbReference>
<proteinExistence type="predicted"/>
<sequence>MHVTGKVSLLYGPLGQEDLYASEHLLLPLADPGRANDTRTGVRGVCSRIDSQRKREKKQEIDGMTICSRVGKNGITLGAHHLEGGC</sequence>
<evidence type="ECO:0000313" key="1">
    <source>
        <dbReference type="EMBL" id="GFT50862.1"/>
    </source>
</evidence>
<protein>
    <submittedName>
        <fullName evidence="1">Uncharacterized protein</fullName>
    </submittedName>
</protein>
<name>A0A8X6TVE2_NEPPI</name>
<organism evidence="1 2">
    <name type="scientific">Nephila pilipes</name>
    <name type="common">Giant wood spider</name>
    <name type="synonym">Nephila maculata</name>
    <dbReference type="NCBI Taxonomy" id="299642"/>
    <lineage>
        <taxon>Eukaryota</taxon>
        <taxon>Metazoa</taxon>
        <taxon>Ecdysozoa</taxon>
        <taxon>Arthropoda</taxon>
        <taxon>Chelicerata</taxon>
        <taxon>Arachnida</taxon>
        <taxon>Araneae</taxon>
        <taxon>Araneomorphae</taxon>
        <taxon>Entelegynae</taxon>
        <taxon>Araneoidea</taxon>
        <taxon>Nephilidae</taxon>
        <taxon>Nephila</taxon>
    </lineage>
</organism>
<accession>A0A8X6TVE2</accession>